<dbReference type="AlphaFoldDB" id="A0AAV5V4S3"/>
<keyword evidence="2" id="KW-0812">Transmembrane</keyword>
<keyword evidence="2" id="KW-1133">Transmembrane helix</keyword>
<feature type="transmembrane region" description="Helical" evidence="2">
    <location>
        <begin position="117"/>
        <end position="134"/>
    </location>
</feature>
<feature type="non-terminal residue" evidence="3">
    <location>
        <position position="1"/>
    </location>
</feature>
<keyword evidence="2" id="KW-0472">Membrane</keyword>
<feature type="region of interest" description="Disordered" evidence="1">
    <location>
        <begin position="186"/>
        <end position="208"/>
    </location>
</feature>
<proteinExistence type="predicted"/>
<organism evidence="3 4">
    <name type="scientific">Pristionchus fissidentatus</name>
    <dbReference type="NCBI Taxonomy" id="1538716"/>
    <lineage>
        <taxon>Eukaryota</taxon>
        <taxon>Metazoa</taxon>
        <taxon>Ecdysozoa</taxon>
        <taxon>Nematoda</taxon>
        <taxon>Chromadorea</taxon>
        <taxon>Rhabditida</taxon>
        <taxon>Rhabditina</taxon>
        <taxon>Diplogasteromorpha</taxon>
        <taxon>Diplogasteroidea</taxon>
        <taxon>Neodiplogasteridae</taxon>
        <taxon>Pristionchus</taxon>
    </lineage>
</organism>
<feature type="transmembrane region" description="Helical" evidence="2">
    <location>
        <begin position="87"/>
        <end position="111"/>
    </location>
</feature>
<feature type="compositionally biased region" description="Basic and acidic residues" evidence="1">
    <location>
        <begin position="199"/>
        <end position="208"/>
    </location>
</feature>
<evidence type="ECO:0000313" key="4">
    <source>
        <dbReference type="Proteomes" id="UP001432322"/>
    </source>
</evidence>
<sequence>SEWMDRMRVFSFGRIYIEGEILIAIKVLIKTLSAFVLFLHRKWHRCRTMILLLAISLLTMSFRMMAIHKEVTTCSIRPRVKSTSIDYLSLSSIVYYLSVEMLRAVSLLFVAELTPSVLRMSMVTLVIFTFVSTLKKASHESPQDTFKTSIVCTVVLFVLILMLKRRVTDVPEIFCIYLNDLVPKAKDKKNDEDEDDDEIDKRDGELDK</sequence>
<accession>A0AAV5V4S3</accession>
<protein>
    <recommendedName>
        <fullName evidence="5">G protein-coupled receptor</fullName>
    </recommendedName>
</protein>
<keyword evidence="4" id="KW-1185">Reference proteome</keyword>
<dbReference type="Proteomes" id="UP001432322">
    <property type="component" value="Unassembled WGS sequence"/>
</dbReference>
<reference evidence="3" key="1">
    <citation type="submission" date="2023-10" db="EMBL/GenBank/DDBJ databases">
        <title>Genome assembly of Pristionchus species.</title>
        <authorList>
            <person name="Yoshida K."/>
            <person name="Sommer R.J."/>
        </authorList>
    </citation>
    <scope>NUCLEOTIDE SEQUENCE</scope>
    <source>
        <strain evidence="3">RS5133</strain>
    </source>
</reference>
<gene>
    <name evidence="3" type="ORF">PFISCL1PPCAC_5430</name>
</gene>
<evidence type="ECO:0000256" key="1">
    <source>
        <dbReference type="SAM" id="MobiDB-lite"/>
    </source>
</evidence>
<feature type="transmembrane region" description="Helical" evidence="2">
    <location>
        <begin position="146"/>
        <end position="163"/>
    </location>
</feature>
<name>A0AAV5V4S3_9BILA</name>
<dbReference type="EMBL" id="BTSY01000002">
    <property type="protein sequence ID" value="GMT14133.1"/>
    <property type="molecule type" value="Genomic_DNA"/>
</dbReference>
<evidence type="ECO:0000256" key="2">
    <source>
        <dbReference type="SAM" id="Phobius"/>
    </source>
</evidence>
<feature type="transmembrane region" description="Helical" evidence="2">
    <location>
        <begin position="47"/>
        <end position="66"/>
    </location>
</feature>
<comment type="caution">
    <text evidence="3">The sequence shown here is derived from an EMBL/GenBank/DDBJ whole genome shotgun (WGS) entry which is preliminary data.</text>
</comment>
<feature type="non-terminal residue" evidence="3">
    <location>
        <position position="208"/>
    </location>
</feature>
<evidence type="ECO:0000313" key="3">
    <source>
        <dbReference type="EMBL" id="GMT14133.1"/>
    </source>
</evidence>
<feature type="transmembrane region" description="Helical" evidence="2">
    <location>
        <begin position="21"/>
        <end position="41"/>
    </location>
</feature>
<evidence type="ECO:0008006" key="5">
    <source>
        <dbReference type="Google" id="ProtNLM"/>
    </source>
</evidence>